<dbReference type="FunFam" id="3.30.70.270:FF:000003">
    <property type="entry name" value="Transposon Ty3-G Gag-Pol polyprotein"/>
    <property type="match status" value="1"/>
</dbReference>
<dbReference type="SUPFAM" id="SSF53098">
    <property type="entry name" value="Ribonuclease H-like"/>
    <property type="match status" value="1"/>
</dbReference>
<gene>
    <name evidence="10" type="ORF">APZ42_012282</name>
</gene>
<evidence type="ECO:0000313" key="10">
    <source>
        <dbReference type="EMBL" id="KZS20897.1"/>
    </source>
</evidence>
<dbReference type="GO" id="GO:0004519">
    <property type="term" value="F:endonuclease activity"/>
    <property type="evidence" value="ECO:0007669"/>
    <property type="project" value="UniProtKB-KW"/>
</dbReference>
<keyword evidence="1" id="KW-0645">Protease</keyword>
<dbReference type="InterPro" id="IPR036397">
    <property type="entry name" value="RNaseH_sf"/>
</dbReference>
<evidence type="ECO:0000256" key="3">
    <source>
        <dbReference type="ARBA" id="ARBA00022695"/>
    </source>
</evidence>
<name>A0A162RZ71_9CRUS</name>
<comment type="caution">
    <text evidence="10">The sequence shown here is derived from an EMBL/GenBank/DDBJ whole genome shotgun (WGS) entry which is preliminary data.</text>
</comment>
<feature type="compositionally biased region" description="Low complexity" evidence="8">
    <location>
        <begin position="397"/>
        <end position="411"/>
    </location>
</feature>
<dbReference type="InterPro" id="IPR050951">
    <property type="entry name" value="Retrovirus_Pol_polyprotein"/>
</dbReference>
<evidence type="ECO:0000256" key="7">
    <source>
        <dbReference type="ARBA" id="ARBA00022918"/>
    </source>
</evidence>
<dbReference type="GO" id="GO:0006508">
    <property type="term" value="P:proteolysis"/>
    <property type="evidence" value="ECO:0007669"/>
    <property type="project" value="UniProtKB-KW"/>
</dbReference>
<dbReference type="Pfam" id="PF00078">
    <property type="entry name" value="RVT_1"/>
    <property type="match status" value="1"/>
</dbReference>
<keyword evidence="5" id="KW-0255">Endonuclease</keyword>
<dbReference type="GO" id="GO:0008233">
    <property type="term" value="F:peptidase activity"/>
    <property type="evidence" value="ECO:0007669"/>
    <property type="project" value="UniProtKB-KW"/>
</dbReference>
<keyword evidence="11" id="KW-1185">Reference proteome</keyword>
<organism evidence="10 11">
    <name type="scientific">Daphnia magna</name>
    <dbReference type="NCBI Taxonomy" id="35525"/>
    <lineage>
        <taxon>Eukaryota</taxon>
        <taxon>Metazoa</taxon>
        <taxon>Ecdysozoa</taxon>
        <taxon>Arthropoda</taxon>
        <taxon>Crustacea</taxon>
        <taxon>Branchiopoda</taxon>
        <taxon>Diplostraca</taxon>
        <taxon>Cladocera</taxon>
        <taxon>Anomopoda</taxon>
        <taxon>Daphniidae</taxon>
        <taxon>Daphnia</taxon>
    </lineage>
</organism>
<dbReference type="GO" id="GO:0003964">
    <property type="term" value="F:RNA-directed DNA polymerase activity"/>
    <property type="evidence" value="ECO:0007669"/>
    <property type="project" value="UniProtKB-KW"/>
</dbReference>
<dbReference type="AlphaFoldDB" id="A0A162RZ71"/>
<keyword evidence="7" id="KW-0695">RNA-directed DNA polymerase</keyword>
<dbReference type="PANTHER" id="PTHR37984">
    <property type="entry name" value="PROTEIN CBG26694"/>
    <property type="match status" value="1"/>
</dbReference>
<dbReference type="SUPFAM" id="SSF56672">
    <property type="entry name" value="DNA/RNA polymerases"/>
    <property type="match status" value="1"/>
</dbReference>
<keyword evidence="3" id="KW-0548">Nucleotidyltransferase</keyword>
<evidence type="ECO:0000256" key="8">
    <source>
        <dbReference type="SAM" id="MobiDB-lite"/>
    </source>
</evidence>
<dbReference type="Gene3D" id="3.10.10.10">
    <property type="entry name" value="HIV Type 1 Reverse Transcriptase, subunit A, domain 1"/>
    <property type="match status" value="1"/>
</dbReference>
<sequence>MKQFADETAIGKKIKTDLQLLSNSWFVDDKINLQEGVTAFSVITGPFVSAVGEEAVILAQQRGALDYKSLSKGKTVTDISTLQDELEWLHFEWLNVKDRVSALAGGCKWRTKLRRKQGTLYASAGKKISEINELITEIKKRITKTVPKSAAESFNQEKDVEQIICNELVTLKHFEERIFPWEPASRNLASRYWQIELEESSKEKTAFIVENNLYEFVRMPFGLCNAPATFQRLMNHILRDVAGQKALVYLDNVIIFSDSFESHLNDVREVFSLIKGAGLKLILKKYQFMKQSVNYLGHMRKDIKEYGTACEVCIANTNSTLRAFFFPHELAKFPFQVIGIDFLGPIQPMSPNGNNCVCVITDYFTKYVIAVTLPDQTARSTAECVYKHVVLTHAPPNLNTSANNSTSNKNSPQHTIRRASNGETEIFNRTLTTVLRKELVDGQNHKWEYVLGEICFAYHASVHSSTNESPYYMMHGRDCNFPMNKILEEIPEAVPSSGGYVDKLLERLRYSFHWAREENEKARERQREQYNKRAKVFDYKPGDRVLLDVRVIKKGDNRKFPSKFGGPYRVVKVYPNRTVDIAGNSYNCQLVHCNRLKPFYETMLWMDDPMPDIESSVETRDRFRKHIATQTNTEKQQESENDYEHDVTEQNNIMEDTEGESSGSQSDATYTTTLRIMPTLVTLLLLLSSTNTFRITTCDCNKPSGLGLLQFSDGSCEPATRNSNMKVDYRVMTDKKGSF</sequence>
<evidence type="ECO:0000313" key="11">
    <source>
        <dbReference type="Proteomes" id="UP000076858"/>
    </source>
</evidence>
<keyword evidence="2" id="KW-0808">Transferase</keyword>
<dbReference type="GO" id="GO:0042575">
    <property type="term" value="C:DNA polymerase complex"/>
    <property type="evidence" value="ECO:0007669"/>
    <property type="project" value="UniProtKB-ARBA"/>
</dbReference>
<dbReference type="OrthoDB" id="6372225at2759"/>
<dbReference type="FunFam" id="3.10.10.10:FF:000007">
    <property type="entry name" value="Retrovirus-related Pol polyprotein from transposon 17.6-like Protein"/>
    <property type="match status" value="1"/>
</dbReference>
<dbReference type="InterPro" id="IPR000477">
    <property type="entry name" value="RT_dom"/>
</dbReference>
<feature type="region of interest" description="Disordered" evidence="8">
    <location>
        <begin position="397"/>
        <end position="421"/>
    </location>
</feature>
<keyword evidence="6" id="KW-0378">Hydrolase</keyword>
<dbReference type="Gene3D" id="3.30.70.270">
    <property type="match status" value="1"/>
</dbReference>
<evidence type="ECO:0000256" key="2">
    <source>
        <dbReference type="ARBA" id="ARBA00022679"/>
    </source>
</evidence>
<dbReference type="InterPro" id="IPR043128">
    <property type="entry name" value="Rev_trsase/Diguanyl_cyclase"/>
</dbReference>
<dbReference type="Gene3D" id="3.30.420.10">
    <property type="entry name" value="Ribonuclease H-like superfamily/Ribonuclease H"/>
    <property type="match status" value="1"/>
</dbReference>
<dbReference type="Proteomes" id="UP000076858">
    <property type="component" value="Unassembled WGS sequence"/>
</dbReference>
<dbReference type="InterPro" id="IPR043502">
    <property type="entry name" value="DNA/RNA_pol_sf"/>
</dbReference>
<proteinExistence type="predicted"/>
<reference evidence="10 11" key="1">
    <citation type="submission" date="2016-03" db="EMBL/GenBank/DDBJ databases">
        <title>EvidentialGene: Evidence-directed Construction of Genes on Genomes.</title>
        <authorList>
            <person name="Gilbert D.G."/>
            <person name="Choi J.-H."/>
            <person name="Mockaitis K."/>
            <person name="Colbourne J."/>
            <person name="Pfrender M."/>
        </authorList>
    </citation>
    <scope>NUCLEOTIDE SEQUENCE [LARGE SCALE GENOMIC DNA]</scope>
    <source>
        <strain evidence="10 11">Xinb3</strain>
        <tissue evidence="10">Complete organism</tissue>
    </source>
</reference>
<dbReference type="CDD" id="cd01647">
    <property type="entry name" value="RT_LTR"/>
    <property type="match status" value="1"/>
</dbReference>
<dbReference type="GO" id="GO:0003676">
    <property type="term" value="F:nucleic acid binding"/>
    <property type="evidence" value="ECO:0007669"/>
    <property type="project" value="InterPro"/>
</dbReference>
<dbReference type="PANTHER" id="PTHR37984:SF15">
    <property type="entry name" value="INTEGRASE CATALYTIC DOMAIN-CONTAINING PROTEIN"/>
    <property type="match status" value="1"/>
</dbReference>
<evidence type="ECO:0000259" key="9">
    <source>
        <dbReference type="Pfam" id="PF00078"/>
    </source>
</evidence>
<evidence type="ECO:0000256" key="1">
    <source>
        <dbReference type="ARBA" id="ARBA00022670"/>
    </source>
</evidence>
<dbReference type="InterPro" id="IPR012337">
    <property type="entry name" value="RNaseH-like_sf"/>
</dbReference>
<feature type="domain" description="Reverse transcriptase" evidence="9">
    <location>
        <begin position="188"/>
        <end position="298"/>
    </location>
</feature>
<accession>A0A162RZ71</accession>
<dbReference type="EMBL" id="LRGB01000086">
    <property type="protein sequence ID" value="KZS20897.1"/>
    <property type="molecule type" value="Genomic_DNA"/>
</dbReference>
<protein>
    <recommendedName>
        <fullName evidence="9">Reverse transcriptase domain-containing protein</fullName>
    </recommendedName>
</protein>
<keyword evidence="4" id="KW-0540">Nuclease</keyword>
<evidence type="ECO:0000256" key="5">
    <source>
        <dbReference type="ARBA" id="ARBA00022759"/>
    </source>
</evidence>
<evidence type="ECO:0000256" key="4">
    <source>
        <dbReference type="ARBA" id="ARBA00022722"/>
    </source>
</evidence>
<evidence type="ECO:0000256" key="6">
    <source>
        <dbReference type="ARBA" id="ARBA00022801"/>
    </source>
</evidence>